<dbReference type="Proteomes" id="UP000472274">
    <property type="component" value="Unplaced"/>
</dbReference>
<dbReference type="Gene3D" id="1.10.630.10">
    <property type="entry name" value="Cytochrome P450"/>
    <property type="match status" value="1"/>
</dbReference>
<sequence length="120" mass="13945">RTSIVTSPCFSSFSSWFLFPNLIQLCRRRQQLLKALDCFPGPPRHWLYGHAHELQDQELNKVISWAEKYPCAHSVWFGGFLGFLNIYHPEYAKAVYSRGGENIRSSSTESYKQWTEQAAK</sequence>
<dbReference type="SUPFAM" id="SSF48264">
    <property type="entry name" value="Cytochrome P450"/>
    <property type="match status" value="1"/>
</dbReference>
<dbReference type="GO" id="GO:0016705">
    <property type="term" value="F:oxidoreductase activity, acting on paired donors, with incorporation or reduction of molecular oxygen"/>
    <property type="evidence" value="ECO:0007669"/>
    <property type="project" value="InterPro"/>
</dbReference>
<dbReference type="InParanoid" id="A0A674IV01"/>
<dbReference type="InterPro" id="IPR036396">
    <property type="entry name" value="Cyt_P450_sf"/>
</dbReference>
<reference evidence="1" key="1">
    <citation type="submission" date="2025-08" db="UniProtKB">
        <authorList>
            <consortium name="Ensembl"/>
        </authorList>
    </citation>
    <scope>IDENTIFICATION</scope>
</reference>
<accession>A0A674IV01</accession>
<evidence type="ECO:0000313" key="1">
    <source>
        <dbReference type="Ensembl" id="ENSTMTP00000013321.1"/>
    </source>
</evidence>
<dbReference type="Ensembl" id="ENSTMTT00000013780.1">
    <property type="protein sequence ID" value="ENSTMTP00000013321.1"/>
    <property type="gene ID" value="ENSTMTG00000009631.1"/>
</dbReference>
<dbReference type="GeneTree" id="ENSGT00940000161441"/>
<keyword evidence="2" id="KW-1185">Reference proteome</keyword>
<proteinExistence type="predicted"/>
<name>A0A674IV01_9SAUR</name>
<protein>
    <submittedName>
        <fullName evidence="1">Uncharacterized protein</fullName>
    </submittedName>
</protein>
<dbReference type="GO" id="GO:0005506">
    <property type="term" value="F:iron ion binding"/>
    <property type="evidence" value="ECO:0007669"/>
    <property type="project" value="InterPro"/>
</dbReference>
<reference evidence="1" key="2">
    <citation type="submission" date="2025-09" db="UniProtKB">
        <authorList>
            <consortium name="Ensembl"/>
        </authorList>
    </citation>
    <scope>IDENTIFICATION</scope>
</reference>
<dbReference type="GO" id="GO:0020037">
    <property type="term" value="F:heme binding"/>
    <property type="evidence" value="ECO:0007669"/>
    <property type="project" value="InterPro"/>
</dbReference>
<dbReference type="GO" id="GO:0004497">
    <property type="term" value="F:monooxygenase activity"/>
    <property type="evidence" value="ECO:0007669"/>
    <property type="project" value="InterPro"/>
</dbReference>
<dbReference type="AlphaFoldDB" id="A0A674IV01"/>
<evidence type="ECO:0000313" key="2">
    <source>
        <dbReference type="Proteomes" id="UP000472274"/>
    </source>
</evidence>
<organism evidence="1 2">
    <name type="scientific">Terrapene triunguis</name>
    <name type="common">Three-toed box turtle</name>
    <dbReference type="NCBI Taxonomy" id="2587831"/>
    <lineage>
        <taxon>Eukaryota</taxon>
        <taxon>Metazoa</taxon>
        <taxon>Chordata</taxon>
        <taxon>Craniata</taxon>
        <taxon>Vertebrata</taxon>
        <taxon>Euteleostomi</taxon>
        <taxon>Archelosauria</taxon>
        <taxon>Testudinata</taxon>
        <taxon>Testudines</taxon>
        <taxon>Cryptodira</taxon>
        <taxon>Durocryptodira</taxon>
        <taxon>Testudinoidea</taxon>
        <taxon>Emydidae</taxon>
        <taxon>Terrapene</taxon>
    </lineage>
</organism>